<evidence type="ECO:0000313" key="3">
    <source>
        <dbReference type="Proteomes" id="UP000304148"/>
    </source>
</evidence>
<feature type="compositionally biased region" description="Basic residues" evidence="1">
    <location>
        <begin position="197"/>
        <end position="208"/>
    </location>
</feature>
<name>A0A383R5P1_PAEAL</name>
<proteinExistence type="predicted"/>
<organism evidence="2 3">
    <name type="scientific">Paenibacillus alvei</name>
    <name type="common">Bacillus alvei</name>
    <dbReference type="NCBI Taxonomy" id="44250"/>
    <lineage>
        <taxon>Bacteria</taxon>
        <taxon>Bacillati</taxon>
        <taxon>Bacillota</taxon>
        <taxon>Bacilli</taxon>
        <taxon>Bacillales</taxon>
        <taxon>Paenibacillaceae</taxon>
        <taxon>Paenibacillus</taxon>
    </lineage>
</organism>
<evidence type="ECO:0008006" key="4">
    <source>
        <dbReference type="Google" id="ProtNLM"/>
    </source>
</evidence>
<feature type="region of interest" description="Disordered" evidence="1">
    <location>
        <begin position="159"/>
        <end position="208"/>
    </location>
</feature>
<dbReference type="EMBL" id="LS992241">
    <property type="protein sequence ID" value="SYX81636.1"/>
    <property type="molecule type" value="Genomic_DNA"/>
</dbReference>
<accession>A0A383R5P1</accession>
<feature type="compositionally biased region" description="Basic residues" evidence="1">
    <location>
        <begin position="176"/>
        <end position="188"/>
    </location>
</feature>
<evidence type="ECO:0000256" key="1">
    <source>
        <dbReference type="SAM" id="MobiDB-lite"/>
    </source>
</evidence>
<sequence length="208" mass="23246">MQKALENVDWSTLRLCKPAILIQKGRDEMNNPRQYERAPLPSQLMTVPSLPKQKENKAHIRSFSPEPAPFLPSFTPPPPLETTTAIVPFSQAAESPIATVVEETTAKKSGFSIGDIKQVIDRMGGIEGIVETMGKVQKVMNSVSQIAPVAKLLMGTLLPGKKKDGEDGDEDDHWTKNPRRRRRKRTTGKGKSPIPSKQRRRTSKTRRR</sequence>
<evidence type="ECO:0000313" key="2">
    <source>
        <dbReference type="EMBL" id="SYX81636.1"/>
    </source>
</evidence>
<reference evidence="3" key="1">
    <citation type="submission" date="2018-08" db="EMBL/GenBank/DDBJ databases">
        <authorList>
            <person name="Chevrot R."/>
        </authorList>
    </citation>
    <scope>NUCLEOTIDE SEQUENCE [LARGE SCALE GENOMIC DNA]</scope>
</reference>
<protein>
    <recommendedName>
        <fullName evidence="4">Tyrosine protein kinase</fullName>
    </recommendedName>
</protein>
<dbReference type="AlphaFoldDB" id="A0A383R5P1"/>
<dbReference type="Proteomes" id="UP000304148">
    <property type="component" value="Chromosome"/>
</dbReference>
<gene>
    <name evidence="2" type="ORF">PBLR_10055</name>
</gene>